<dbReference type="AlphaFoldDB" id="I4AH56"/>
<dbReference type="STRING" id="880071.Fleli_0833"/>
<name>I4AH56_BERLS</name>
<gene>
    <name evidence="1" type="ordered locus">Fleli_0833</name>
</gene>
<keyword evidence="2" id="KW-1185">Reference proteome</keyword>
<dbReference type="Proteomes" id="UP000006054">
    <property type="component" value="Chromosome"/>
</dbReference>
<dbReference type="PATRIC" id="fig|880071.3.peg.808"/>
<protein>
    <submittedName>
        <fullName evidence="1">Uncharacterized protein</fullName>
    </submittedName>
</protein>
<reference evidence="2" key="1">
    <citation type="submission" date="2012-06" db="EMBL/GenBank/DDBJ databases">
        <title>The complete genome of Flexibacter litoralis DSM 6794.</title>
        <authorList>
            <person name="Lucas S."/>
            <person name="Copeland A."/>
            <person name="Lapidus A."/>
            <person name="Glavina del Rio T."/>
            <person name="Dalin E."/>
            <person name="Tice H."/>
            <person name="Bruce D."/>
            <person name="Goodwin L."/>
            <person name="Pitluck S."/>
            <person name="Peters L."/>
            <person name="Ovchinnikova G."/>
            <person name="Lu M."/>
            <person name="Kyrpides N."/>
            <person name="Mavromatis K."/>
            <person name="Ivanova N."/>
            <person name="Brettin T."/>
            <person name="Detter J.C."/>
            <person name="Han C."/>
            <person name="Larimer F."/>
            <person name="Land M."/>
            <person name="Hauser L."/>
            <person name="Markowitz V."/>
            <person name="Cheng J.-F."/>
            <person name="Hugenholtz P."/>
            <person name="Woyke T."/>
            <person name="Wu D."/>
            <person name="Spring S."/>
            <person name="Lang E."/>
            <person name="Kopitz M."/>
            <person name="Brambilla E."/>
            <person name="Klenk H.-P."/>
            <person name="Eisen J.A."/>
        </authorList>
    </citation>
    <scope>NUCLEOTIDE SEQUENCE [LARGE SCALE GENOMIC DNA]</scope>
    <source>
        <strain evidence="2">ATCC 23117 / DSM 6794 / NBRC 15988 / NCIMB 1366 / Sio-4</strain>
    </source>
</reference>
<dbReference type="HOGENOM" id="CLU_115418_0_0_10"/>
<sequence>MKIDSIFEVIRGSLYSVKYEHEDKDEFARVFNEWSDVEFLGNFFDTHINDLQSGFYGNITSDEAIEITIDESDELEDELLHIAEIGKTDDYDTLQLLFKPLNKNEYKIKDNQKSKVYGLESKSWLRIYAIRISKNCFVISGGAIKLTETMNEREHLLKELRKLEITKQYIIDNSLSDEDDLENFITEQL</sequence>
<dbReference type="RefSeq" id="WP_014796749.1">
    <property type="nucleotide sequence ID" value="NC_018018.1"/>
</dbReference>
<evidence type="ECO:0000313" key="1">
    <source>
        <dbReference type="EMBL" id="AFM03291.1"/>
    </source>
</evidence>
<organism evidence="1 2">
    <name type="scientific">Bernardetia litoralis (strain ATCC 23117 / DSM 6794 / NBRC 15988 / NCIMB 1366 / Fx l1 / Sio-4)</name>
    <name type="common">Flexibacter litoralis</name>
    <dbReference type="NCBI Taxonomy" id="880071"/>
    <lineage>
        <taxon>Bacteria</taxon>
        <taxon>Pseudomonadati</taxon>
        <taxon>Bacteroidota</taxon>
        <taxon>Cytophagia</taxon>
        <taxon>Cytophagales</taxon>
        <taxon>Bernardetiaceae</taxon>
        <taxon>Bernardetia</taxon>
    </lineage>
</organism>
<accession>I4AH56</accession>
<dbReference type="eggNOG" id="ENOG5032VDM">
    <property type="taxonomic scope" value="Bacteria"/>
</dbReference>
<proteinExistence type="predicted"/>
<evidence type="ECO:0000313" key="2">
    <source>
        <dbReference type="Proteomes" id="UP000006054"/>
    </source>
</evidence>
<dbReference type="KEGG" id="fli:Fleli_0833"/>
<dbReference type="EMBL" id="CP003345">
    <property type="protein sequence ID" value="AFM03291.1"/>
    <property type="molecule type" value="Genomic_DNA"/>
</dbReference>
<dbReference type="OrthoDB" id="1067077at2"/>